<dbReference type="PANTHER" id="PTHR35807">
    <property type="entry name" value="TRANSCRIPTIONAL REGULATOR REDD-RELATED"/>
    <property type="match status" value="1"/>
</dbReference>
<dbReference type="InterPro" id="IPR011990">
    <property type="entry name" value="TPR-like_helical_dom_sf"/>
</dbReference>
<dbReference type="EMBL" id="BAAAZN010000016">
    <property type="protein sequence ID" value="GAA3570718.1"/>
    <property type="molecule type" value="Genomic_DNA"/>
</dbReference>
<dbReference type="Proteomes" id="UP001500689">
    <property type="component" value="Unassembled WGS sequence"/>
</dbReference>
<proteinExistence type="predicted"/>
<dbReference type="InterPro" id="IPR051677">
    <property type="entry name" value="AfsR-DnrI-RedD_regulator"/>
</dbReference>
<feature type="domain" description="Bacterial transcriptional activator" evidence="1">
    <location>
        <begin position="1"/>
        <end position="103"/>
    </location>
</feature>
<keyword evidence="3" id="KW-1185">Reference proteome</keyword>
<sequence>MDGATYSWAEPVAEHWRSHVIDALVALADAVRSDNPDEALDALAIAISWDPYTEALYRRTIILQRDLGRPDAAYSTYQRLRASLREIDLEPEPDTGSIFDRSPSVRT</sequence>
<accession>A0ABP6XUB4</accession>
<evidence type="ECO:0000259" key="1">
    <source>
        <dbReference type="SMART" id="SM01043"/>
    </source>
</evidence>
<organism evidence="2 3">
    <name type="scientific">Amycolatopsis ultiminotia</name>
    <dbReference type="NCBI Taxonomy" id="543629"/>
    <lineage>
        <taxon>Bacteria</taxon>
        <taxon>Bacillati</taxon>
        <taxon>Actinomycetota</taxon>
        <taxon>Actinomycetes</taxon>
        <taxon>Pseudonocardiales</taxon>
        <taxon>Pseudonocardiaceae</taxon>
        <taxon>Amycolatopsis</taxon>
    </lineage>
</organism>
<protein>
    <recommendedName>
        <fullName evidence="1">Bacterial transcriptional activator domain-containing protein</fullName>
    </recommendedName>
</protein>
<dbReference type="Gene3D" id="1.25.40.10">
    <property type="entry name" value="Tetratricopeptide repeat domain"/>
    <property type="match status" value="1"/>
</dbReference>
<comment type="caution">
    <text evidence="2">The sequence shown here is derived from an EMBL/GenBank/DDBJ whole genome shotgun (WGS) entry which is preliminary data.</text>
</comment>
<name>A0ABP6XUB4_9PSEU</name>
<dbReference type="Pfam" id="PF03704">
    <property type="entry name" value="BTAD"/>
    <property type="match status" value="1"/>
</dbReference>
<evidence type="ECO:0000313" key="3">
    <source>
        <dbReference type="Proteomes" id="UP001500689"/>
    </source>
</evidence>
<reference evidence="3" key="1">
    <citation type="journal article" date="2019" name="Int. J. Syst. Evol. Microbiol.">
        <title>The Global Catalogue of Microorganisms (GCM) 10K type strain sequencing project: providing services to taxonomists for standard genome sequencing and annotation.</title>
        <authorList>
            <consortium name="The Broad Institute Genomics Platform"/>
            <consortium name="The Broad Institute Genome Sequencing Center for Infectious Disease"/>
            <person name="Wu L."/>
            <person name="Ma J."/>
        </authorList>
    </citation>
    <scope>NUCLEOTIDE SEQUENCE [LARGE SCALE GENOMIC DNA]</scope>
    <source>
        <strain evidence="3">JCM 16898</strain>
    </source>
</reference>
<evidence type="ECO:0000313" key="2">
    <source>
        <dbReference type="EMBL" id="GAA3570718.1"/>
    </source>
</evidence>
<dbReference type="SMART" id="SM01043">
    <property type="entry name" value="BTAD"/>
    <property type="match status" value="1"/>
</dbReference>
<gene>
    <name evidence="2" type="ORF">GCM10022222_63520</name>
</gene>
<dbReference type="SUPFAM" id="SSF48452">
    <property type="entry name" value="TPR-like"/>
    <property type="match status" value="1"/>
</dbReference>
<dbReference type="InterPro" id="IPR005158">
    <property type="entry name" value="BTAD"/>
</dbReference>